<keyword evidence="3" id="KW-0245">EGF-like domain</keyword>
<comment type="subcellular location">
    <subcellularLocation>
        <location evidence="1 12">Secreted</location>
    </subcellularLocation>
</comment>
<dbReference type="PROSITE" id="PS01180">
    <property type="entry name" value="CUB"/>
    <property type="match status" value="1"/>
</dbReference>
<evidence type="ECO:0000259" key="18">
    <source>
        <dbReference type="PROSITE" id="PS51864"/>
    </source>
</evidence>
<keyword evidence="4 14" id="KW-0645">Protease</keyword>
<feature type="region of interest" description="Disordered" evidence="16">
    <location>
        <begin position="437"/>
        <end position="461"/>
    </location>
</feature>
<dbReference type="GO" id="GO:0004222">
    <property type="term" value="F:metalloendopeptidase activity"/>
    <property type="evidence" value="ECO:0007669"/>
    <property type="project" value="UniProtKB-UniRule"/>
</dbReference>
<feature type="binding site" evidence="14">
    <location>
        <position position="144"/>
    </location>
    <ligand>
        <name>Zn(2+)</name>
        <dbReference type="ChEBI" id="CHEBI:29105"/>
        <note>catalytic</note>
    </ligand>
</feature>
<keyword evidence="11" id="KW-0325">Glycoprotein</keyword>
<dbReference type="GO" id="GO:0005576">
    <property type="term" value="C:extracellular region"/>
    <property type="evidence" value="ECO:0007669"/>
    <property type="project" value="UniProtKB-SubCell"/>
</dbReference>
<dbReference type="AlphaFoldDB" id="A0AAD5QSD4"/>
<comment type="cofactor">
    <cofactor evidence="14 15">
        <name>Zn(2+)</name>
        <dbReference type="ChEBI" id="CHEBI:29105"/>
    </cofactor>
    <text evidence="14 15">Binds 1 zinc ion per subunit.</text>
</comment>
<evidence type="ECO:0000256" key="11">
    <source>
        <dbReference type="ARBA" id="ARBA00023180"/>
    </source>
</evidence>
<sequence length="461" mass="51318">MIDTIEEINADTRVDGALFQGDMLLTREQAEDIVEDVMLNEVKRKKRQAYRDSRYPQTLWSNGVSFSFHSNATQGARRVFRKAVKIWEDNTCINFREDDHATDKIVVFNGPGCFSHVGRVGGPQGLSLGPKCDMVGIAVHEAGHALGFFHTQSRHDRDDFITLIPQNFRSGWLSQFVKQSVHTNHNYNLTYDYGSIMHYGPLSVSGNGQPVMVPRDMDYMQTLGSRTQLSFYEKLMMNLHYKCLDKCASGASAKCKNGGFPHPRDCSKCICPSGYGGNLCDERPRGCGKILTATTSYQTLEDRVGEEGARYPSDELMMCNYWIQGPPGSKIEVILDRYQTGVSSEGCNFAGVEIKTGSDKRRTGYRFCSPLNTGTTLVSTHNIVPIITFSRVFPVESALRYRIGMLKQTPLISEVILQPLFTTRSVAVSNDGLFDNETDETSIQSAEKSTPQPAASSRPGC</sequence>
<dbReference type="PANTHER" id="PTHR10127:SF793">
    <property type="entry name" value="ZINC METALLOPROTEINASE NAS-31"/>
    <property type="match status" value="1"/>
</dbReference>
<accession>A0AAD5QSD4</accession>
<dbReference type="Gene3D" id="3.40.390.10">
    <property type="entry name" value="Collagenase (Catalytic Domain)"/>
    <property type="match status" value="1"/>
</dbReference>
<evidence type="ECO:0000256" key="16">
    <source>
        <dbReference type="SAM" id="MobiDB-lite"/>
    </source>
</evidence>
<dbReference type="SUPFAM" id="SSF55486">
    <property type="entry name" value="Metalloproteases ('zincins'), catalytic domain"/>
    <property type="match status" value="1"/>
</dbReference>
<dbReference type="InterPro" id="IPR000859">
    <property type="entry name" value="CUB_dom"/>
</dbReference>
<evidence type="ECO:0000256" key="8">
    <source>
        <dbReference type="ARBA" id="ARBA00022833"/>
    </source>
</evidence>
<evidence type="ECO:0000256" key="6">
    <source>
        <dbReference type="ARBA" id="ARBA00022729"/>
    </source>
</evidence>
<feature type="binding site" evidence="14">
    <location>
        <position position="140"/>
    </location>
    <ligand>
        <name>Zn(2+)</name>
        <dbReference type="ChEBI" id="CHEBI:29105"/>
        <note>catalytic</note>
    </ligand>
</feature>
<dbReference type="PROSITE" id="PS01186">
    <property type="entry name" value="EGF_2"/>
    <property type="match status" value="1"/>
</dbReference>
<evidence type="ECO:0000313" key="19">
    <source>
        <dbReference type="EMBL" id="KAJ1362908.1"/>
    </source>
</evidence>
<evidence type="ECO:0000256" key="2">
    <source>
        <dbReference type="ARBA" id="ARBA00022525"/>
    </source>
</evidence>
<dbReference type="InterPro" id="IPR024079">
    <property type="entry name" value="MetalloPept_cat_dom_sf"/>
</dbReference>
<dbReference type="GO" id="GO:0006508">
    <property type="term" value="P:proteolysis"/>
    <property type="evidence" value="ECO:0007669"/>
    <property type="project" value="UniProtKB-KW"/>
</dbReference>
<feature type="domain" description="CUB" evidence="17">
    <location>
        <begin position="287"/>
        <end position="408"/>
    </location>
</feature>
<feature type="domain" description="Peptidase M12A" evidence="18">
    <location>
        <begin position="48"/>
        <end position="244"/>
    </location>
</feature>
<keyword evidence="5 14" id="KW-0479">Metal-binding</keyword>
<evidence type="ECO:0000256" key="7">
    <source>
        <dbReference type="ARBA" id="ARBA00022801"/>
    </source>
</evidence>
<comment type="caution">
    <text evidence="13">Lacks conserved residue(s) required for the propagation of feature annotation.</text>
</comment>
<evidence type="ECO:0000256" key="12">
    <source>
        <dbReference type="PIRNR" id="PIRNR036365"/>
    </source>
</evidence>
<reference evidence="19" key="1">
    <citation type="submission" date="2021-06" db="EMBL/GenBank/DDBJ databases">
        <title>Parelaphostrongylus tenuis whole genome reference sequence.</title>
        <authorList>
            <person name="Garwood T.J."/>
            <person name="Larsen P.A."/>
            <person name="Fountain-Jones N.M."/>
            <person name="Garbe J.R."/>
            <person name="Macchietto M.G."/>
            <person name="Kania S.A."/>
            <person name="Gerhold R.W."/>
            <person name="Richards J.E."/>
            <person name="Wolf T.M."/>
        </authorList>
    </citation>
    <scope>NUCLEOTIDE SEQUENCE</scope>
    <source>
        <strain evidence="19">MNPRO001-30</strain>
        <tissue evidence="19">Meninges</tissue>
    </source>
</reference>
<evidence type="ECO:0000256" key="3">
    <source>
        <dbReference type="ARBA" id="ARBA00022536"/>
    </source>
</evidence>
<gene>
    <name evidence="19" type="primary">NAS-31_70</name>
    <name evidence="19" type="ORF">KIN20_022628</name>
</gene>
<comment type="caution">
    <text evidence="19">The sequence shown here is derived from an EMBL/GenBank/DDBJ whole genome shotgun (WGS) entry which is preliminary data.</text>
</comment>
<feature type="compositionally biased region" description="Polar residues" evidence="16">
    <location>
        <begin position="441"/>
        <end position="455"/>
    </location>
</feature>
<evidence type="ECO:0000256" key="1">
    <source>
        <dbReference type="ARBA" id="ARBA00004613"/>
    </source>
</evidence>
<keyword evidence="2 12" id="KW-0964">Secreted</keyword>
<dbReference type="InterPro" id="IPR034035">
    <property type="entry name" value="Astacin-like_dom"/>
</dbReference>
<evidence type="ECO:0000256" key="9">
    <source>
        <dbReference type="ARBA" id="ARBA00023049"/>
    </source>
</evidence>
<dbReference type="SUPFAM" id="SSF49854">
    <property type="entry name" value="Spermadhesin, CUB domain"/>
    <property type="match status" value="1"/>
</dbReference>
<evidence type="ECO:0000256" key="4">
    <source>
        <dbReference type="ARBA" id="ARBA00022670"/>
    </source>
</evidence>
<proteinExistence type="predicted"/>
<feature type="active site" evidence="14">
    <location>
        <position position="141"/>
    </location>
</feature>
<keyword evidence="10" id="KW-1015">Disulfide bond</keyword>
<dbReference type="Gene3D" id="2.60.120.290">
    <property type="entry name" value="Spermadhesin, CUB domain"/>
    <property type="match status" value="1"/>
</dbReference>
<evidence type="ECO:0000256" key="15">
    <source>
        <dbReference type="RuleBase" id="RU361183"/>
    </source>
</evidence>
<keyword evidence="8 14" id="KW-0862">Zinc</keyword>
<keyword evidence="7 14" id="KW-0378">Hydrolase</keyword>
<keyword evidence="6" id="KW-0732">Signal</keyword>
<dbReference type="InterPro" id="IPR017050">
    <property type="entry name" value="Metallopeptidase_nem"/>
</dbReference>
<evidence type="ECO:0000256" key="14">
    <source>
        <dbReference type="PROSITE-ProRule" id="PRU01211"/>
    </source>
</evidence>
<dbReference type="EMBL" id="JAHQIW010004561">
    <property type="protein sequence ID" value="KAJ1362908.1"/>
    <property type="molecule type" value="Genomic_DNA"/>
</dbReference>
<dbReference type="Pfam" id="PF01400">
    <property type="entry name" value="Astacin"/>
    <property type="match status" value="1"/>
</dbReference>
<evidence type="ECO:0000256" key="13">
    <source>
        <dbReference type="PROSITE-ProRule" id="PRU00059"/>
    </source>
</evidence>
<dbReference type="Proteomes" id="UP001196413">
    <property type="component" value="Unassembled WGS sequence"/>
</dbReference>
<keyword evidence="9 14" id="KW-0482">Metalloprotease</keyword>
<evidence type="ECO:0000313" key="20">
    <source>
        <dbReference type="Proteomes" id="UP001196413"/>
    </source>
</evidence>
<dbReference type="PROSITE" id="PS00022">
    <property type="entry name" value="EGF_1"/>
    <property type="match status" value="1"/>
</dbReference>
<feature type="binding site" evidence="14">
    <location>
        <position position="150"/>
    </location>
    <ligand>
        <name>Zn(2+)</name>
        <dbReference type="ChEBI" id="CHEBI:29105"/>
        <note>catalytic</note>
    </ligand>
</feature>
<protein>
    <recommendedName>
        <fullName evidence="12">Zinc metalloproteinase</fullName>
    </recommendedName>
</protein>
<organism evidence="19 20">
    <name type="scientific">Parelaphostrongylus tenuis</name>
    <name type="common">Meningeal worm</name>
    <dbReference type="NCBI Taxonomy" id="148309"/>
    <lineage>
        <taxon>Eukaryota</taxon>
        <taxon>Metazoa</taxon>
        <taxon>Ecdysozoa</taxon>
        <taxon>Nematoda</taxon>
        <taxon>Chromadorea</taxon>
        <taxon>Rhabditida</taxon>
        <taxon>Rhabditina</taxon>
        <taxon>Rhabditomorpha</taxon>
        <taxon>Strongyloidea</taxon>
        <taxon>Metastrongylidae</taxon>
        <taxon>Parelaphostrongylus</taxon>
    </lineage>
</organism>
<dbReference type="InterPro" id="IPR035914">
    <property type="entry name" value="Sperma_CUB_dom_sf"/>
</dbReference>
<dbReference type="CDD" id="cd04280">
    <property type="entry name" value="ZnMc_astacin_like"/>
    <property type="match status" value="1"/>
</dbReference>
<dbReference type="PROSITE" id="PS51864">
    <property type="entry name" value="ASTACIN"/>
    <property type="match status" value="1"/>
</dbReference>
<name>A0AAD5QSD4_PARTN</name>
<dbReference type="InterPro" id="IPR006026">
    <property type="entry name" value="Peptidase_Metallo"/>
</dbReference>
<keyword evidence="20" id="KW-1185">Reference proteome</keyword>
<dbReference type="InterPro" id="IPR000742">
    <property type="entry name" value="EGF"/>
</dbReference>
<dbReference type="PANTHER" id="PTHR10127">
    <property type="entry name" value="DISCOIDIN, CUB, EGF, LAMININ , AND ZINC METALLOPROTEASE DOMAIN CONTAINING"/>
    <property type="match status" value="1"/>
</dbReference>
<dbReference type="PRINTS" id="PR00480">
    <property type="entry name" value="ASTACIN"/>
</dbReference>
<evidence type="ECO:0000256" key="10">
    <source>
        <dbReference type="ARBA" id="ARBA00023157"/>
    </source>
</evidence>
<evidence type="ECO:0000259" key="17">
    <source>
        <dbReference type="PROSITE" id="PS01180"/>
    </source>
</evidence>
<dbReference type="GO" id="GO:0008270">
    <property type="term" value="F:zinc ion binding"/>
    <property type="evidence" value="ECO:0007669"/>
    <property type="project" value="UniProtKB-UniRule"/>
</dbReference>
<dbReference type="SMART" id="SM00235">
    <property type="entry name" value="ZnMc"/>
    <property type="match status" value="1"/>
</dbReference>
<evidence type="ECO:0000256" key="5">
    <source>
        <dbReference type="ARBA" id="ARBA00022723"/>
    </source>
</evidence>
<dbReference type="InterPro" id="IPR001506">
    <property type="entry name" value="Peptidase_M12A"/>
</dbReference>
<dbReference type="PIRSF" id="PIRSF036365">
    <property type="entry name" value="Astacin_nematoda"/>
    <property type="match status" value="1"/>
</dbReference>
<dbReference type="GO" id="GO:0018996">
    <property type="term" value="P:molting cycle, collagen and cuticulin-based cuticle"/>
    <property type="evidence" value="ECO:0007669"/>
    <property type="project" value="InterPro"/>
</dbReference>